<keyword evidence="3 8" id="KW-0597">Phosphoprotein</keyword>
<dbReference type="InterPro" id="IPR001789">
    <property type="entry name" value="Sig_transdc_resp-reg_receiver"/>
</dbReference>
<comment type="catalytic activity">
    <reaction evidence="6">
        <text>[protein]-L-glutamate 5-O-methyl ester + H2O = L-glutamyl-[protein] + methanol + H(+)</text>
        <dbReference type="Rhea" id="RHEA:23236"/>
        <dbReference type="Rhea" id="RHEA-COMP:10208"/>
        <dbReference type="Rhea" id="RHEA-COMP:10311"/>
        <dbReference type="ChEBI" id="CHEBI:15377"/>
        <dbReference type="ChEBI" id="CHEBI:15378"/>
        <dbReference type="ChEBI" id="CHEBI:17790"/>
        <dbReference type="ChEBI" id="CHEBI:29973"/>
        <dbReference type="ChEBI" id="CHEBI:82795"/>
        <dbReference type="EC" id="3.1.1.61"/>
    </reaction>
</comment>
<feature type="modified residue" description="4-aspartylphosphate" evidence="8">
    <location>
        <position position="53"/>
    </location>
</feature>
<evidence type="ECO:0000313" key="11">
    <source>
        <dbReference type="EMBL" id="NML62170.1"/>
    </source>
</evidence>
<dbReference type="AlphaFoldDB" id="A0A848HPV6"/>
<dbReference type="GO" id="GO:0008168">
    <property type="term" value="F:methyltransferase activity"/>
    <property type="evidence" value="ECO:0007669"/>
    <property type="project" value="UniProtKB-KW"/>
</dbReference>
<keyword evidence="2 7" id="KW-0145">Chemotaxis</keyword>
<keyword evidence="1" id="KW-0963">Cytoplasm</keyword>
<accession>A0A848HPV6</accession>
<keyword evidence="4 7" id="KW-0378">Hydrolase</keyword>
<keyword evidence="11" id="KW-0808">Transferase</keyword>
<evidence type="ECO:0000256" key="1">
    <source>
        <dbReference type="ARBA" id="ARBA00022490"/>
    </source>
</evidence>
<feature type="domain" description="Response regulatory" evidence="9">
    <location>
        <begin position="2"/>
        <end position="119"/>
    </location>
</feature>
<feature type="active site" evidence="7">
    <location>
        <position position="277"/>
    </location>
</feature>
<dbReference type="SUPFAM" id="SSF52738">
    <property type="entry name" value="Methylesterase CheB, C-terminal domain"/>
    <property type="match status" value="1"/>
</dbReference>
<dbReference type="NCBIfam" id="NF009206">
    <property type="entry name" value="PRK12555.1"/>
    <property type="match status" value="1"/>
</dbReference>
<dbReference type="PANTHER" id="PTHR42872:SF6">
    <property type="entry name" value="PROTEIN-GLUTAMATE METHYLESTERASE_PROTEIN-GLUTAMINE GLUTAMINASE"/>
    <property type="match status" value="1"/>
</dbReference>
<dbReference type="GO" id="GO:0006935">
    <property type="term" value="P:chemotaxis"/>
    <property type="evidence" value="ECO:0007669"/>
    <property type="project" value="UniProtKB-UniRule"/>
</dbReference>
<dbReference type="PIRSF" id="PIRSF000876">
    <property type="entry name" value="RR_chemtxs_CheB"/>
    <property type="match status" value="1"/>
</dbReference>
<dbReference type="GO" id="GO:0005737">
    <property type="term" value="C:cytoplasm"/>
    <property type="evidence" value="ECO:0007669"/>
    <property type="project" value="InterPro"/>
</dbReference>
<dbReference type="GO" id="GO:0032259">
    <property type="term" value="P:methylation"/>
    <property type="evidence" value="ECO:0007669"/>
    <property type="project" value="UniProtKB-KW"/>
</dbReference>
<dbReference type="SUPFAM" id="SSF52172">
    <property type="entry name" value="CheY-like"/>
    <property type="match status" value="1"/>
</dbReference>
<evidence type="ECO:0000256" key="5">
    <source>
        <dbReference type="ARBA" id="ARBA00039140"/>
    </source>
</evidence>
<dbReference type="PROSITE" id="PS50122">
    <property type="entry name" value="CHEB"/>
    <property type="match status" value="1"/>
</dbReference>
<keyword evidence="12" id="KW-1185">Reference proteome</keyword>
<dbReference type="Gene3D" id="3.40.50.180">
    <property type="entry name" value="Methylesterase CheB, C-terminal domain"/>
    <property type="match status" value="1"/>
</dbReference>
<organism evidence="11 12">
    <name type="scientific">Massilia polaris</name>
    <dbReference type="NCBI Taxonomy" id="2728846"/>
    <lineage>
        <taxon>Bacteria</taxon>
        <taxon>Pseudomonadati</taxon>
        <taxon>Pseudomonadota</taxon>
        <taxon>Betaproteobacteria</taxon>
        <taxon>Burkholderiales</taxon>
        <taxon>Oxalobacteraceae</taxon>
        <taxon>Telluria group</taxon>
        <taxon>Massilia</taxon>
    </lineage>
</organism>
<dbReference type="InterPro" id="IPR035909">
    <property type="entry name" value="CheB_C"/>
</dbReference>
<evidence type="ECO:0000256" key="4">
    <source>
        <dbReference type="ARBA" id="ARBA00022801"/>
    </source>
</evidence>
<dbReference type="Pfam" id="PF01339">
    <property type="entry name" value="CheB_methylest"/>
    <property type="match status" value="1"/>
</dbReference>
<dbReference type="InterPro" id="IPR011006">
    <property type="entry name" value="CheY-like_superfamily"/>
</dbReference>
<evidence type="ECO:0000256" key="2">
    <source>
        <dbReference type="ARBA" id="ARBA00022500"/>
    </source>
</evidence>
<dbReference type="SMART" id="SM00448">
    <property type="entry name" value="REC"/>
    <property type="match status" value="1"/>
</dbReference>
<name>A0A848HPV6_9BURK</name>
<evidence type="ECO:0000256" key="6">
    <source>
        <dbReference type="ARBA" id="ARBA00048267"/>
    </source>
</evidence>
<feature type="domain" description="CheB-type methylesterase" evidence="10">
    <location>
        <begin position="140"/>
        <end position="335"/>
    </location>
</feature>
<dbReference type="InterPro" id="IPR000673">
    <property type="entry name" value="Sig_transdc_resp-reg_Me-estase"/>
</dbReference>
<dbReference type="EMBL" id="JABBGG010000007">
    <property type="protein sequence ID" value="NML62170.1"/>
    <property type="molecule type" value="Genomic_DNA"/>
</dbReference>
<dbReference type="Proteomes" id="UP000583752">
    <property type="component" value="Unassembled WGS sequence"/>
</dbReference>
<dbReference type="Pfam" id="PF00072">
    <property type="entry name" value="Response_reg"/>
    <property type="match status" value="1"/>
</dbReference>
<evidence type="ECO:0000259" key="9">
    <source>
        <dbReference type="PROSITE" id="PS50110"/>
    </source>
</evidence>
<reference evidence="11 12" key="1">
    <citation type="submission" date="2020-04" db="EMBL/GenBank/DDBJ databases">
        <title>Massilia sp. RP-1-19 isolated from soil.</title>
        <authorList>
            <person name="Dahal R.H."/>
        </authorList>
    </citation>
    <scope>NUCLEOTIDE SEQUENCE [LARGE SCALE GENOMIC DNA]</scope>
    <source>
        <strain evidence="11 12">RP-1-19</strain>
    </source>
</reference>
<dbReference type="RefSeq" id="WP_169466857.1">
    <property type="nucleotide sequence ID" value="NZ_JABBGG010000007.1"/>
</dbReference>
<proteinExistence type="predicted"/>
<dbReference type="CDD" id="cd16432">
    <property type="entry name" value="CheB_Rec"/>
    <property type="match status" value="1"/>
</dbReference>
<feature type="active site" evidence="7">
    <location>
        <position position="184"/>
    </location>
</feature>
<gene>
    <name evidence="11" type="primary">cheB</name>
    <name evidence="11" type="ORF">HHL21_14005</name>
</gene>
<dbReference type="EC" id="3.1.1.61" evidence="5"/>
<evidence type="ECO:0000256" key="8">
    <source>
        <dbReference type="PROSITE-ProRule" id="PRU00169"/>
    </source>
</evidence>
<protein>
    <recommendedName>
        <fullName evidence="5">protein-glutamate methylesterase</fullName>
        <ecNumber evidence="5">3.1.1.61</ecNumber>
    </recommendedName>
</protein>
<dbReference type="GO" id="GO:0008984">
    <property type="term" value="F:protein-glutamate methylesterase activity"/>
    <property type="evidence" value="ECO:0007669"/>
    <property type="project" value="UniProtKB-EC"/>
</dbReference>
<evidence type="ECO:0000313" key="12">
    <source>
        <dbReference type="Proteomes" id="UP000583752"/>
    </source>
</evidence>
<dbReference type="Gene3D" id="3.40.50.2300">
    <property type="match status" value="1"/>
</dbReference>
<dbReference type="CDD" id="cd17541">
    <property type="entry name" value="REC_CheB-like"/>
    <property type="match status" value="1"/>
</dbReference>
<evidence type="ECO:0000256" key="7">
    <source>
        <dbReference type="PROSITE-ProRule" id="PRU00050"/>
    </source>
</evidence>
<dbReference type="GO" id="GO:0000156">
    <property type="term" value="F:phosphorelay response regulator activity"/>
    <property type="evidence" value="ECO:0007669"/>
    <property type="project" value="InterPro"/>
</dbReference>
<dbReference type="InterPro" id="IPR008248">
    <property type="entry name" value="CheB-like"/>
</dbReference>
<sequence>MKIGIANDVAMAAEALRRVVASTSEHQLLWIARTGAEAVRMCADNRPDLVLMDLNMPELDGVEATRQIMQKSPCAILIVTGQPQESVGQVFRAMGAGALDVTATPVLRGSAGDAELLAKIKTIGKLLRVSRADQPARTPPAAGDSSAVTHLLAIGASTGGPVAIAAILANWQPPAGTAVVIVQHIDAHFAPQFARWLGEQLAMPVQVIADGDLLAPGTVQVAMTNDHLLLGAGGRLRYDPNPREYAYRPSVDVFFRCVAQHWNGAATGVLLTGMGRDGAAGLLAMREAGNATISQDEASSAVYGMPRAAADLGAAQNILPLDGIARALRSRIGVKL</sequence>
<evidence type="ECO:0000259" key="10">
    <source>
        <dbReference type="PROSITE" id="PS50122"/>
    </source>
</evidence>
<dbReference type="PANTHER" id="PTHR42872">
    <property type="entry name" value="PROTEIN-GLUTAMATE METHYLESTERASE/PROTEIN-GLUTAMINE GLUTAMINASE"/>
    <property type="match status" value="1"/>
</dbReference>
<comment type="caution">
    <text evidence="11">The sequence shown here is derived from an EMBL/GenBank/DDBJ whole genome shotgun (WGS) entry which is preliminary data.</text>
</comment>
<evidence type="ECO:0000256" key="3">
    <source>
        <dbReference type="ARBA" id="ARBA00022553"/>
    </source>
</evidence>
<keyword evidence="11" id="KW-0489">Methyltransferase</keyword>
<dbReference type="PROSITE" id="PS50110">
    <property type="entry name" value="RESPONSE_REGULATORY"/>
    <property type="match status" value="1"/>
</dbReference>
<feature type="active site" evidence="7">
    <location>
        <position position="157"/>
    </location>
</feature>